<comment type="similarity">
    <text evidence="1">Belongs to the peptidase S11 family.</text>
</comment>
<dbReference type="Gene3D" id="3.40.710.10">
    <property type="entry name" value="DD-peptidase/beta-lactamase superfamily"/>
    <property type="match status" value="1"/>
</dbReference>
<gene>
    <name evidence="8" type="ORF">MNBD_ALPHA11-260</name>
</gene>
<keyword evidence="5" id="KW-0573">Peptidoglycan synthesis</keyword>
<evidence type="ECO:0000256" key="3">
    <source>
        <dbReference type="ARBA" id="ARBA00022801"/>
    </source>
</evidence>
<dbReference type="GO" id="GO:0009002">
    <property type="term" value="F:serine-type D-Ala-D-Ala carboxypeptidase activity"/>
    <property type="evidence" value="ECO:0007669"/>
    <property type="project" value="UniProtKB-EC"/>
</dbReference>
<dbReference type="SUPFAM" id="SSF56601">
    <property type="entry name" value="beta-lactamase/transpeptidase-like"/>
    <property type="match status" value="1"/>
</dbReference>
<name>A0A3B0TBL8_9ZZZZ</name>
<dbReference type="PRINTS" id="PR00725">
    <property type="entry name" value="DADACBPTASE1"/>
</dbReference>
<keyword evidence="2" id="KW-0732">Signal</keyword>
<dbReference type="GO" id="GO:0009252">
    <property type="term" value="P:peptidoglycan biosynthetic process"/>
    <property type="evidence" value="ECO:0007669"/>
    <property type="project" value="UniProtKB-KW"/>
</dbReference>
<keyword evidence="8" id="KW-0645">Protease</keyword>
<dbReference type="GO" id="GO:0071555">
    <property type="term" value="P:cell wall organization"/>
    <property type="evidence" value="ECO:0007669"/>
    <property type="project" value="UniProtKB-KW"/>
</dbReference>
<evidence type="ECO:0000256" key="4">
    <source>
        <dbReference type="ARBA" id="ARBA00022960"/>
    </source>
</evidence>
<dbReference type="GO" id="GO:0006508">
    <property type="term" value="P:proteolysis"/>
    <property type="evidence" value="ECO:0007669"/>
    <property type="project" value="InterPro"/>
</dbReference>
<dbReference type="PANTHER" id="PTHR21581">
    <property type="entry name" value="D-ALANYL-D-ALANINE CARBOXYPEPTIDASE"/>
    <property type="match status" value="1"/>
</dbReference>
<proteinExistence type="inferred from homology"/>
<feature type="domain" description="Peptidase S11 D-alanyl-D-alanine carboxypeptidase A N-terminal" evidence="7">
    <location>
        <begin position="29"/>
        <end position="248"/>
    </location>
</feature>
<evidence type="ECO:0000256" key="1">
    <source>
        <dbReference type="ARBA" id="ARBA00007164"/>
    </source>
</evidence>
<dbReference type="PANTHER" id="PTHR21581:SF6">
    <property type="entry name" value="TRAFFICKING PROTEIN PARTICLE COMPLEX SUBUNIT 12"/>
    <property type="match status" value="1"/>
</dbReference>
<evidence type="ECO:0000259" key="7">
    <source>
        <dbReference type="Pfam" id="PF00768"/>
    </source>
</evidence>
<evidence type="ECO:0000256" key="5">
    <source>
        <dbReference type="ARBA" id="ARBA00022984"/>
    </source>
</evidence>
<sequence length="382" mass="40347">MIEAKFRFKANSIALAIFILASFTGAAIANPQLLVDMETGEVLFEQEAGQPWYPASLTKLTTALVVFNAIESGRINLETPVGISALAARTPGGKSGIAQGRAVKMGDALNLLIVKSANDIAVAIAQTVSGSVENFVVEMNRTAQNLGMSATRFANPHGLSNANQVTSARDLAILALAIRGKFPQYSSLFATSVVEVNGNALESRNNLLTDFAGTNGMKTGYICAAGMNIVATVERSGRKLLAVVLGTSSERERAELVGQMIVQYLAGNGGGTGKSVALIRNDTGLAPVNMRPRLCGDQAASYLGERASAFPYGLNGSPSFLTDQISPRSYRVNVMARLPAIPRPRPRLVRAAVNSVVQASVPQTTITVAATIVPIPRPRIHR</sequence>
<keyword evidence="3 8" id="KW-0378">Hydrolase</keyword>
<dbReference type="EMBL" id="UOEQ01000084">
    <property type="protein sequence ID" value="VAW16041.1"/>
    <property type="molecule type" value="Genomic_DNA"/>
</dbReference>
<keyword evidence="8" id="KW-0121">Carboxypeptidase</keyword>
<dbReference type="EC" id="3.4.16.4" evidence="8"/>
<dbReference type="AlphaFoldDB" id="A0A3B0TBL8"/>
<keyword evidence="4" id="KW-0133">Cell shape</keyword>
<accession>A0A3B0TBL8</accession>
<dbReference type="InterPro" id="IPR018044">
    <property type="entry name" value="Peptidase_S11"/>
</dbReference>
<dbReference type="InterPro" id="IPR001967">
    <property type="entry name" value="Peptidase_S11_N"/>
</dbReference>
<dbReference type="InterPro" id="IPR012338">
    <property type="entry name" value="Beta-lactam/transpept-like"/>
</dbReference>
<protein>
    <submittedName>
        <fullName evidence="8">D-alanyl-D-alanine carboxypeptidase</fullName>
        <ecNumber evidence="8">3.4.16.4</ecNumber>
    </submittedName>
</protein>
<reference evidence="8" key="1">
    <citation type="submission" date="2018-06" db="EMBL/GenBank/DDBJ databases">
        <authorList>
            <person name="Zhirakovskaya E."/>
        </authorList>
    </citation>
    <scope>NUCLEOTIDE SEQUENCE</scope>
</reference>
<evidence type="ECO:0000313" key="8">
    <source>
        <dbReference type="EMBL" id="VAW16041.1"/>
    </source>
</evidence>
<keyword evidence="6" id="KW-0961">Cell wall biogenesis/degradation</keyword>
<organism evidence="8">
    <name type="scientific">hydrothermal vent metagenome</name>
    <dbReference type="NCBI Taxonomy" id="652676"/>
    <lineage>
        <taxon>unclassified sequences</taxon>
        <taxon>metagenomes</taxon>
        <taxon>ecological metagenomes</taxon>
    </lineage>
</organism>
<evidence type="ECO:0000256" key="2">
    <source>
        <dbReference type="ARBA" id="ARBA00022729"/>
    </source>
</evidence>
<dbReference type="GO" id="GO:0008360">
    <property type="term" value="P:regulation of cell shape"/>
    <property type="evidence" value="ECO:0007669"/>
    <property type="project" value="UniProtKB-KW"/>
</dbReference>
<evidence type="ECO:0000256" key="6">
    <source>
        <dbReference type="ARBA" id="ARBA00023316"/>
    </source>
</evidence>
<dbReference type="Pfam" id="PF00768">
    <property type="entry name" value="Peptidase_S11"/>
    <property type="match status" value="1"/>
</dbReference>